<comment type="caution">
    <text evidence="3">The sequence shown here is derived from an EMBL/GenBank/DDBJ whole genome shotgun (WGS) entry which is preliminary data.</text>
</comment>
<feature type="compositionally biased region" description="Low complexity" evidence="1">
    <location>
        <begin position="670"/>
        <end position="695"/>
    </location>
</feature>
<evidence type="ECO:0000256" key="1">
    <source>
        <dbReference type="SAM" id="MobiDB-lite"/>
    </source>
</evidence>
<feature type="region of interest" description="Disordered" evidence="1">
    <location>
        <begin position="1232"/>
        <end position="1291"/>
    </location>
</feature>
<feature type="compositionally biased region" description="Polar residues" evidence="1">
    <location>
        <begin position="736"/>
        <end position="757"/>
    </location>
</feature>
<evidence type="ECO:0000313" key="3">
    <source>
        <dbReference type="EMBL" id="OAQ64407.1"/>
    </source>
</evidence>
<feature type="compositionally biased region" description="Basic residues" evidence="1">
    <location>
        <begin position="76"/>
        <end position="88"/>
    </location>
</feature>
<gene>
    <name evidence="3" type="ORF">VFPPC_05685</name>
</gene>
<feature type="region of interest" description="Disordered" evidence="1">
    <location>
        <begin position="668"/>
        <end position="940"/>
    </location>
</feature>
<feature type="compositionally biased region" description="Polar residues" evidence="1">
    <location>
        <begin position="838"/>
        <end position="865"/>
    </location>
</feature>
<feature type="region of interest" description="Disordered" evidence="1">
    <location>
        <begin position="1"/>
        <end position="128"/>
    </location>
</feature>
<dbReference type="Pfam" id="PF03399">
    <property type="entry name" value="SAC3_GANP"/>
    <property type="match status" value="1"/>
</dbReference>
<dbReference type="InterPro" id="IPR045107">
    <property type="entry name" value="SAC3/GANP/THP3"/>
</dbReference>
<sequence>MFSSLAQGTRGSGAVVNPFAPATSNGGTNPFGVDASGDAAKNHKKAAFNPFQSKDATLSDGGKHQSKSSPFDSHGNKPKAKAKPRRHDKNNQNGLLQPFQSDGEGSRATSPSSVSSEMGDEAVPVVPYNSADPLARKVYEQLRKDGISPPSWPSQPGNPKNKQAMAKFREQYETYRKRVRTSLTKAGLIDDPDKRKALSDAIDFKGICEDMCPEFEKITRITELDVVHAEKDPRTTYANTSKMVKKLARSAAGQEAPLPMDVRSVPALRRTLDYLLDDLLRNDDNLPTVHGFLWDRTRAIRRDFSFFSSLTPEEIKTQVYVLENIARFHVTSLHLLSQEGKAPEDFVQQQELEQLGKALLSLRDVYDDCNEQGIKCENEPEFRAYYLVFHARDPSILETLQRQWKSYLWRDSDVVRTAVSLVEALQDTHDFHGPLKDGPSLAASAASQAYFRIVRDPKVSYTMACFAECHFPQLRRSILQTIKRALSRPKDPAKDVTAATLNKFLQFDTVQQAIDFAELHSLEFVEDPESPTDIGRKILILDGRRPLPHRRLQHQFSKTLVERKRGVKPLPELIHRTVWEDPNGTRSANGLESEGSLFVQDSQPPAQVKTAFGGLGAPGGGSSTTTVPSSSPFGTTGLSGMGLTPNAQQASKSFGALNNTTPNVIKNPFASSTTTASTQSNPFAAAGSAPPSFAPKTGGEQTEPKPMFGGVTANPFAPAQTSVHKPVGESKPSFPFTAQGSSFPNNTTGTQVSSPFSSGLGGPKPPGDTAKATPPSCSMPPPPLPQPKSLPATAETLKQHTDPPPVSQQQSTTGSGIGGFKATPPQSGSSPFGKLDMSKSSGNPSDTSAGFMKQPSTLGFQMNTNAASSGGISPAISPLTQDKPAFPTVKPTPSPSVAASAGEALNSGSGFSQPPGRSALFDNGSGSKPPGLASGPKPAAKPRDLMGDFAKWFVMGDNGILEQFQVFMIDELIRKTFDKFEQEAEETRQREEERRINEEVKQFRTYNLSLRYFYRWKQNAREKRLSALRRSGRDQLRAFYESQHAAERAARKEAAKKAAKRKAELAKVNRPEEFMDLLKHKDLSRREAREALLSSGVLSGMENEREVVESIVRQEFRTGTHSVSSSRDSRESSPNSSRKLGGKTRTLRDLYLAKPGRFRRSLPSISSRESEPPENSRSTSNASARWTLKAMGIVQLPDGTAVPELMARDMKKRPHHYTSSAFRSTVTENSIRRASVSGGTHSFESSPLRKMGIPTVDDASTTNKRKRMSGEDVNEVENDESTERSKHKRIMSEAEKLTSELKAIRKELEDGREWFKSQNERLRSESRAESPWFDDSI</sequence>
<proteinExistence type="predicted"/>
<dbReference type="InterPro" id="IPR005062">
    <property type="entry name" value="SAC3/GANP/THP3_conserved"/>
</dbReference>
<feature type="region of interest" description="Disordered" evidence="1">
    <location>
        <begin position="1117"/>
        <end position="1146"/>
    </location>
</feature>
<feature type="compositionally biased region" description="Low complexity" evidence="1">
    <location>
        <begin position="1122"/>
        <end position="1138"/>
    </location>
</feature>
<dbReference type="KEGG" id="pchm:VFPPC_05685"/>
<dbReference type="GO" id="GO:0005737">
    <property type="term" value="C:cytoplasm"/>
    <property type="evidence" value="ECO:0007669"/>
    <property type="project" value="TreeGrafter"/>
</dbReference>
<evidence type="ECO:0000259" key="2">
    <source>
        <dbReference type="Pfam" id="PF03399"/>
    </source>
</evidence>
<dbReference type="STRING" id="1380566.A0A179FG74"/>
<name>A0A179FG74_METCM</name>
<dbReference type="PANTHER" id="PTHR12436">
    <property type="entry name" value="80 KDA MCM3-ASSOCIATED PROTEIN"/>
    <property type="match status" value="1"/>
</dbReference>
<feature type="compositionally biased region" description="Pro residues" evidence="1">
    <location>
        <begin position="777"/>
        <end position="788"/>
    </location>
</feature>
<dbReference type="EMBL" id="LSBJ02000005">
    <property type="protein sequence ID" value="OAQ64407.1"/>
    <property type="molecule type" value="Genomic_DNA"/>
</dbReference>
<feature type="compositionally biased region" description="Polar residues" evidence="1">
    <location>
        <begin position="91"/>
        <end position="100"/>
    </location>
</feature>
<feature type="region of interest" description="Disordered" evidence="1">
    <location>
        <begin position="1316"/>
        <end position="1337"/>
    </location>
</feature>
<feature type="compositionally biased region" description="Low complexity" evidence="1">
    <location>
        <begin position="1161"/>
        <end position="1180"/>
    </location>
</feature>
<dbReference type="PANTHER" id="PTHR12436:SF3">
    <property type="entry name" value="GERMINAL-CENTER ASSOCIATED NUCLEAR PROTEIN"/>
    <property type="match status" value="1"/>
</dbReference>
<dbReference type="GO" id="GO:0006406">
    <property type="term" value="P:mRNA export from nucleus"/>
    <property type="evidence" value="ECO:0007669"/>
    <property type="project" value="TreeGrafter"/>
</dbReference>
<feature type="region of interest" description="Disordered" evidence="1">
    <location>
        <begin position="1161"/>
        <end position="1183"/>
    </location>
</feature>
<feature type="compositionally biased region" description="Basic and acidic residues" evidence="1">
    <location>
        <begin position="1316"/>
        <end position="1328"/>
    </location>
</feature>
<organism evidence="3 4">
    <name type="scientific">Pochonia chlamydosporia 170</name>
    <dbReference type="NCBI Taxonomy" id="1380566"/>
    <lineage>
        <taxon>Eukaryota</taxon>
        <taxon>Fungi</taxon>
        <taxon>Dikarya</taxon>
        <taxon>Ascomycota</taxon>
        <taxon>Pezizomycotina</taxon>
        <taxon>Sordariomycetes</taxon>
        <taxon>Hypocreomycetidae</taxon>
        <taxon>Hypocreales</taxon>
        <taxon>Clavicipitaceae</taxon>
        <taxon>Pochonia</taxon>
    </lineage>
</organism>
<evidence type="ECO:0000313" key="4">
    <source>
        <dbReference type="Proteomes" id="UP000078397"/>
    </source>
</evidence>
<dbReference type="RefSeq" id="XP_018141721.1">
    <property type="nucleotide sequence ID" value="XM_018284836.1"/>
</dbReference>
<dbReference type="OrthoDB" id="264795at2759"/>
<keyword evidence="4" id="KW-1185">Reference proteome</keyword>
<feature type="domain" description="SAC3/GANP/THP3 conserved" evidence="2">
    <location>
        <begin position="211"/>
        <end position="525"/>
    </location>
</feature>
<protein>
    <submittedName>
        <fullName evidence="3">MCM3-associated protein</fullName>
    </submittedName>
</protein>
<dbReference type="Gene3D" id="1.25.40.990">
    <property type="match status" value="1"/>
</dbReference>
<feature type="compositionally biased region" description="Polar residues" evidence="1">
    <location>
        <begin position="107"/>
        <end position="116"/>
    </location>
</feature>
<accession>A0A179FG74</accession>
<dbReference type="Proteomes" id="UP000078397">
    <property type="component" value="Unassembled WGS sequence"/>
</dbReference>
<reference evidence="3 4" key="1">
    <citation type="journal article" date="2016" name="PLoS Pathog.">
        <title>Biosynthesis of antibiotic leucinostatins in bio-control fungus Purpureocillium lilacinum and their inhibition on phytophthora revealed by genome mining.</title>
        <authorList>
            <person name="Wang G."/>
            <person name="Liu Z."/>
            <person name="Lin R."/>
            <person name="Li E."/>
            <person name="Mao Z."/>
            <person name="Ling J."/>
            <person name="Yang Y."/>
            <person name="Yin W.B."/>
            <person name="Xie B."/>
        </authorList>
    </citation>
    <scope>NUCLEOTIDE SEQUENCE [LARGE SCALE GENOMIC DNA]</scope>
    <source>
        <strain evidence="3">170</strain>
    </source>
</reference>
<dbReference type="GO" id="GO:0070390">
    <property type="term" value="C:transcription export complex 2"/>
    <property type="evidence" value="ECO:0007669"/>
    <property type="project" value="TreeGrafter"/>
</dbReference>
<feature type="compositionally biased region" description="Low complexity" evidence="1">
    <location>
        <begin position="866"/>
        <end position="878"/>
    </location>
</feature>
<dbReference type="GeneID" id="28848830"/>